<dbReference type="SMART" id="SM00718">
    <property type="entry name" value="DM4_12"/>
    <property type="match status" value="2"/>
</dbReference>
<reference evidence="1 2" key="1">
    <citation type="submission" date="2023-11" db="EMBL/GenBank/DDBJ databases">
        <authorList>
            <person name="Okamura Y."/>
        </authorList>
    </citation>
    <scope>NUCLEOTIDE SEQUENCE [LARGE SCALE GENOMIC DNA]</scope>
</reference>
<evidence type="ECO:0000313" key="1">
    <source>
        <dbReference type="EMBL" id="CAK1542055.1"/>
    </source>
</evidence>
<dbReference type="EMBL" id="CAVLEF010000003">
    <property type="protein sequence ID" value="CAK1542055.1"/>
    <property type="molecule type" value="Genomic_DNA"/>
</dbReference>
<gene>
    <name evidence="1" type="ORF">LNINA_LOCUS1989</name>
</gene>
<protein>
    <submittedName>
        <fullName evidence="1">Uncharacterized protein</fullName>
    </submittedName>
</protein>
<organism evidence="1 2">
    <name type="scientific">Leptosia nina</name>
    <dbReference type="NCBI Taxonomy" id="320188"/>
    <lineage>
        <taxon>Eukaryota</taxon>
        <taxon>Metazoa</taxon>
        <taxon>Ecdysozoa</taxon>
        <taxon>Arthropoda</taxon>
        <taxon>Hexapoda</taxon>
        <taxon>Insecta</taxon>
        <taxon>Pterygota</taxon>
        <taxon>Neoptera</taxon>
        <taxon>Endopterygota</taxon>
        <taxon>Lepidoptera</taxon>
        <taxon>Glossata</taxon>
        <taxon>Ditrysia</taxon>
        <taxon>Papilionoidea</taxon>
        <taxon>Pieridae</taxon>
        <taxon>Pierinae</taxon>
        <taxon>Leptosia</taxon>
    </lineage>
</organism>
<sequence>MSKLALNQIYAIENEPYFLVVVSIVNNHNLYILNTAQGLEVHTRQRRYLIFTPSTQWGVFATVAVPLDTEATVSVAWFFEANYYTVDNATYYEPLLGDIEVARNGKQRRAIDTRNIVTRKYFYTFIENMLEKHGHPGRSCLLRAICENATSHFLHNGILGDVLHLVLTPSTSISEELIEDSYYEAEFWGLEDKCHFYAEACPISPLDYISIIIILLSVAANSHDVEKRALIFPPTTLYGIFVAIAVPLDIPDKNVFVSYNFEANYGVVTNITEIDEVLFPNLPIVSRHSRSITRELAYLVLETKFQENGMNGRDCLLRNICEAAETPLHHNGLLGHLMHIIFTPSASKEERIDDVYYEAEADGQNGDCDKYYDLCPYSLFDIITRLAVIKH</sequence>
<proteinExistence type="predicted"/>
<dbReference type="PANTHER" id="PTHR21398">
    <property type="entry name" value="AGAP007094-PA"/>
    <property type="match status" value="1"/>
</dbReference>
<name>A0AAV1J0J7_9NEOP</name>
<evidence type="ECO:0000313" key="2">
    <source>
        <dbReference type="Proteomes" id="UP001497472"/>
    </source>
</evidence>
<keyword evidence="2" id="KW-1185">Reference proteome</keyword>
<dbReference type="Proteomes" id="UP001497472">
    <property type="component" value="Unassembled WGS sequence"/>
</dbReference>
<dbReference type="PANTHER" id="PTHR21398:SF22">
    <property type="entry name" value="IP12060P-RELATED"/>
    <property type="match status" value="1"/>
</dbReference>
<dbReference type="InterPro" id="IPR006631">
    <property type="entry name" value="DM4_12"/>
</dbReference>
<dbReference type="Pfam" id="PF07841">
    <property type="entry name" value="DM4_12"/>
    <property type="match status" value="2"/>
</dbReference>
<accession>A0AAV1J0J7</accession>
<comment type="caution">
    <text evidence="1">The sequence shown here is derived from an EMBL/GenBank/DDBJ whole genome shotgun (WGS) entry which is preliminary data.</text>
</comment>
<dbReference type="AlphaFoldDB" id="A0AAV1J0J7"/>